<reference evidence="2" key="1">
    <citation type="journal article" date="2005" name="Nature">
        <title>Sequencing of Aspergillus nidulans and comparative analysis with A. fumigatus and A. oryzae.</title>
        <authorList>
            <person name="Galagan J.E."/>
            <person name="Calvo S.E."/>
            <person name="Cuomo C."/>
            <person name="Ma L.J."/>
            <person name="Wortman J.R."/>
            <person name="Batzoglou S."/>
            <person name="Lee S.I."/>
            <person name="Basturkmen M."/>
            <person name="Spevak C.C."/>
            <person name="Clutterbuck J."/>
            <person name="Kapitonov V."/>
            <person name="Jurka J."/>
            <person name="Scazzocchio C."/>
            <person name="Farman M."/>
            <person name="Butler J."/>
            <person name="Purcell S."/>
            <person name="Harris S."/>
            <person name="Braus G.H."/>
            <person name="Draht O."/>
            <person name="Busch S."/>
            <person name="D'Enfert C."/>
            <person name="Bouchier C."/>
            <person name="Goldman G.H."/>
            <person name="Bell-Pedersen D."/>
            <person name="Griffiths-Jones S."/>
            <person name="Doonan J.H."/>
            <person name="Yu J."/>
            <person name="Vienken K."/>
            <person name="Pain A."/>
            <person name="Freitag M."/>
            <person name="Selker E.U."/>
            <person name="Archer D.B."/>
            <person name="Penalva M.A."/>
            <person name="Oakley B.R."/>
            <person name="Momany M."/>
            <person name="Tanaka T."/>
            <person name="Kumagai T."/>
            <person name="Asai K."/>
            <person name="Machida M."/>
            <person name="Nierman W.C."/>
            <person name="Denning D.W."/>
            <person name="Caddick M."/>
            <person name="Hynes M."/>
            <person name="Paoletti M."/>
            <person name="Fischer R."/>
            <person name="Miller B."/>
            <person name="Dyer P."/>
            <person name="Sachs M.S."/>
            <person name="Osmani S.A."/>
            <person name="Birren B.W."/>
        </authorList>
    </citation>
    <scope>NUCLEOTIDE SEQUENCE [LARGE SCALE GENOMIC DNA]</scope>
    <source>
        <strain evidence="2">FGSC A4 / ATCC 38163 / CBS 112.46 / NRRL 194 / M139</strain>
    </source>
</reference>
<dbReference type="EMBL" id="BN001308">
    <property type="protein sequence ID" value="CBF87561.1"/>
    <property type="molecule type" value="Genomic_DNA"/>
</dbReference>
<reference evidence="2" key="2">
    <citation type="journal article" date="2009" name="Fungal Genet. Biol.">
        <title>The 2008 update of the Aspergillus nidulans genome annotation: a community effort.</title>
        <authorList>
            <person name="Wortman J.R."/>
            <person name="Gilsenan J.M."/>
            <person name="Joardar V."/>
            <person name="Deegan J."/>
            <person name="Clutterbuck J."/>
            <person name="Andersen M.R."/>
            <person name="Archer D."/>
            <person name="Bencina M."/>
            <person name="Braus G."/>
            <person name="Coutinho P."/>
            <person name="von Dohren H."/>
            <person name="Doonan J."/>
            <person name="Driessen A.J."/>
            <person name="Durek P."/>
            <person name="Espeso E."/>
            <person name="Fekete E."/>
            <person name="Flipphi M."/>
            <person name="Estrada C.G."/>
            <person name="Geysens S."/>
            <person name="Goldman G."/>
            <person name="de Groot P.W."/>
            <person name="Hansen K."/>
            <person name="Harris S.D."/>
            <person name="Heinekamp T."/>
            <person name="Helmstaedt K."/>
            <person name="Henrissat B."/>
            <person name="Hofmann G."/>
            <person name="Homan T."/>
            <person name="Horio T."/>
            <person name="Horiuchi H."/>
            <person name="James S."/>
            <person name="Jones M."/>
            <person name="Karaffa L."/>
            <person name="Karanyi Z."/>
            <person name="Kato M."/>
            <person name="Keller N."/>
            <person name="Kelly D.E."/>
            <person name="Kiel J.A."/>
            <person name="Kim J.M."/>
            <person name="van der Klei I.J."/>
            <person name="Klis F.M."/>
            <person name="Kovalchuk A."/>
            <person name="Krasevec N."/>
            <person name="Kubicek C.P."/>
            <person name="Liu B."/>
            <person name="Maccabe A."/>
            <person name="Meyer V."/>
            <person name="Mirabito P."/>
            <person name="Miskei M."/>
            <person name="Mos M."/>
            <person name="Mullins J."/>
            <person name="Nelson D.R."/>
            <person name="Nielsen J."/>
            <person name="Oakley B.R."/>
            <person name="Osmani S.A."/>
            <person name="Pakula T."/>
            <person name="Paszewski A."/>
            <person name="Paulsen I."/>
            <person name="Pilsyk S."/>
            <person name="Pocsi I."/>
            <person name="Punt P.J."/>
            <person name="Ram A.F."/>
            <person name="Ren Q."/>
            <person name="Robellet X."/>
            <person name="Robson G."/>
            <person name="Seiboth B."/>
            <person name="van Solingen P."/>
            <person name="Specht T."/>
            <person name="Sun J."/>
            <person name="Taheri-Talesh N."/>
            <person name="Takeshita N."/>
            <person name="Ussery D."/>
            <person name="vanKuyk P.A."/>
            <person name="Visser H."/>
            <person name="van de Vondervoort P.J."/>
            <person name="de Vries R.P."/>
            <person name="Walton J."/>
            <person name="Xiang X."/>
            <person name="Xiong Y."/>
            <person name="Zeng A.P."/>
            <person name="Brandt B.W."/>
            <person name="Cornell M.J."/>
            <person name="van den Hondel C.A."/>
            <person name="Visser J."/>
            <person name="Oliver S.G."/>
            <person name="Turner G."/>
        </authorList>
    </citation>
    <scope>GENOME REANNOTATION</scope>
    <source>
        <strain evidence="2">FGSC A4 / ATCC 38163 / CBS 112.46 / NRRL 194 / M139</strain>
    </source>
</reference>
<keyword evidence="2" id="KW-1185">Reference proteome</keyword>
<proteinExistence type="predicted"/>
<evidence type="ECO:0000313" key="1">
    <source>
        <dbReference type="EMBL" id="CBF87561.1"/>
    </source>
</evidence>
<organism evidence="1 2">
    <name type="scientific">Emericella nidulans (strain FGSC A4 / ATCC 38163 / CBS 112.46 / NRRL 194 / M139)</name>
    <name type="common">Aspergillus nidulans</name>
    <dbReference type="NCBI Taxonomy" id="227321"/>
    <lineage>
        <taxon>Eukaryota</taxon>
        <taxon>Fungi</taxon>
        <taxon>Dikarya</taxon>
        <taxon>Ascomycota</taxon>
        <taxon>Pezizomycotina</taxon>
        <taxon>Eurotiomycetes</taxon>
        <taxon>Eurotiomycetidae</taxon>
        <taxon>Eurotiales</taxon>
        <taxon>Aspergillaceae</taxon>
        <taxon>Aspergillus</taxon>
        <taxon>Aspergillus subgen. Nidulantes</taxon>
    </lineage>
</organism>
<dbReference type="HOGENOM" id="CLU_3433169_0_0_1"/>
<protein>
    <submittedName>
        <fullName evidence="1">Uncharacterized protein</fullName>
    </submittedName>
</protein>
<gene>
    <name evidence="1" type="ORF">ANIA_11660</name>
</gene>
<sequence length="16" mass="1844">MDLISRAALFCLIYNT</sequence>
<dbReference type="AlphaFoldDB" id="C8VRL5"/>
<name>C8VRL5_EMENI</name>
<evidence type="ECO:0000313" key="2">
    <source>
        <dbReference type="Proteomes" id="UP000000560"/>
    </source>
</evidence>
<accession>C8VRL5</accession>
<dbReference type="InParanoid" id="C8VRL5"/>
<dbReference type="Proteomes" id="UP000000560">
    <property type="component" value="Chromosome VIII"/>
</dbReference>